<keyword evidence="3" id="KW-1185">Reference proteome</keyword>
<proteinExistence type="predicted"/>
<name>A0ABW6RHU5_9ACTN</name>
<feature type="transmembrane region" description="Helical" evidence="1">
    <location>
        <begin position="50"/>
        <end position="79"/>
    </location>
</feature>
<protein>
    <submittedName>
        <fullName evidence="2">Phage holin family protein</fullName>
    </submittedName>
</protein>
<reference evidence="2 3" key="1">
    <citation type="submission" date="2024-10" db="EMBL/GenBank/DDBJ databases">
        <title>The Natural Products Discovery Center: Release of the First 8490 Sequenced Strains for Exploring Actinobacteria Biosynthetic Diversity.</title>
        <authorList>
            <person name="Kalkreuter E."/>
            <person name="Kautsar S.A."/>
            <person name="Yang D."/>
            <person name="Bader C.D."/>
            <person name="Teijaro C.N."/>
            <person name="Fluegel L."/>
            <person name="Davis C.M."/>
            <person name="Simpson J.R."/>
            <person name="Lauterbach L."/>
            <person name="Steele A.D."/>
            <person name="Gui C."/>
            <person name="Meng S."/>
            <person name="Li G."/>
            <person name="Viehrig K."/>
            <person name="Ye F."/>
            <person name="Su P."/>
            <person name="Kiefer A.F."/>
            <person name="Nichols A."/>
            <person name="Cepeda A.J."/>
            <person name="Yan W."/>
            <person name="Fan B."/>
            <person name="Jiang Y."/>
            <person name="Adhikari A."/>
            <person name="Zheng C.-J."/>
            <person name="Schuster L."/>
            <person name="Cowan T.M."/>
            <person name="Smanski M.J."/>
            <person name="Chevrette M.G."/>
            <person name="De Carvalho L.P.S."/>
            <person name="Shen B."/>
        </authorList>
    </citation>
    <scope>NUCLEOTIDE SEQUENCE [LARGE SCALE GENOMIC DNA]</scope>
    <source>
        <strain evidence="2 3">NPDC003029</strain>
    </source>
</reference>
<keyword evidence="1" id="KW-0472">Membrane</keyword>
<keyword evidence="1" id="KW-1133">Transmembrane helix</keyword>
<dbReference type="Proteomes" id="UP001601976">
    <property type="component" value="Unassembled WGS sequence"/>
</dbReference>
<evidence type="ECO:0000313" key="3">
    <source>
        <dbReference type="Proteomes" id="UP001601976"/>
    </source>
</evidence>
<comment type="caution">
    <text evidence="2">The sequence shown here is derived from an EMBL/GenBank/DDBJ whole genome shotgun (WGS) entry which is preliminary data.</text>
</comment>
<dbReference type="EMBL" id="JBIAPK010000006">
    <property type="protein sequence ID" value="MFF3341110.1"/>
    <property type="molecule type" value="Genomic_DNA"/>
</dbReference>
<evidence type="ECO:0000256" key="1">
    <source>
        <dbReference type="SAM" id="Phobius"/>
    </source>
</evidence>
<organism evidence="2 3">
    <name type="scientific">Streptomyces flavidovirens</name>
    <dbReference type="NCBI Taxonomy" id="67298"/>
    <lineage>
        <taxon>Bacteria</taxon>
        <taxon>Bacillati</taxon>
        <taxon>Actinomycetota</taxon>
        <taxon>Actinomycetes</taxon>
        <taxon>Kitasatosporales</taxon>
        <taxon>Streptomycetaceae</taxon>
        <taxon>Streptomyces</taxon>
    </lineage>
</organism>
<evidence type="ECO:0000313" key="2">
    <source>
        <dbReference type="EMBL" id="MFF3341110.1"/>
    </source>
</evidence>
<accession>A0ABW6RHU5</accession>
<gene>
    <name evidence="2" type="ORF">ACFYWW_20605</name>
</gene>
<dbReference type="Pfam" id="PF07332">
    <property type="entry name" value="Phage_holin_3_6"/>
    <property type="match status" value="1"/>
</dbReference>
<feature type="transmembrane region" description="Helical" evidence="1">
    <location>
        <begin position="85"/>
        <end position="106"/>
    </location>
</feature>
<dbReference type="RefSeq" id="WP_214902989.1">
    <property type="nucleotide sequence ID" value="NZ_JBIAPK010000006.1"/>
</dbReference>
<dbReference type="InterPro" id="IPR009937">
    <property type="entry name" value="Phage_holin_3_6"/>
</dbReference>
<sequence length="139" mass="14420">MSTSVGQPPGRDAEESVGDLVKHASEQISQLMRQELRLAQAEMQQKGKRFGLGGGLLGGAGVVGIVALQAAVATAIVALDLVWPLWLSALVVTGALLVVAAVLALVGKKQVSRATPAAPQQAIHSVKADVAEIKERARR</sequence>
<keyword evidence="1" id="KW-0812">Transmembrane</keyword>